<dbReference type="Gene3D" id="3.30.420.10">
    <property type="entry name" value="Ribonuclease H-like superfamily/Ribonuclease H"/>
    <property type="match status" value="1"/>
</dbReference>
<keyword evidence="3" id="KW-1185">Reference proteome</keyword>
<accession>A0ABN9XPA5</accession>
<dbReference type="SUPFAM" id="SSF53098">
    <property type="entry name" value="Ribonuclease H-like"/>
    <property type="match status" value="1"/>
</dbReference>
<sequence length="532" mass="59325">MWRNNPDLHDHLRGGRLAVKRHLGKVTKRGRWQAATGTMAALQLTLELPGWTAQEPDKWTDHAGTQWQISDNLTEVEEAIKEAAAISFWKQASRHPEGQGLHEGAKVRSIRASARHVRKPERRQGAGALGAAACAATWTNQKCHAAGNKTAATCTRCELGINDTPSHRFYERPGTKEIEHPWVESTPVTWVPEHLQYATTPWRQMCPVDPPTPPQWDSLDNEFSTVSGEHFQWERGTTSATRAFTDGSITTSGKRTGRAGWGVALKLLDGAEGYSRHDTSPGWFGILDGDQTIGAAELTAIMWTLKFTKGHMDIISDSQMVVDGWHSFNYMNPSGPLARWWHRTRQPMDVTRGNEMADGYAQRGAETAANLTAPQVEAPNQRERLLRRVHRRIGAATSHIARMVHPKLERDRRAGAHGKSFEHRKQMEATTGHCLHKQADGKWVRLECGKGPGKYSVTDWMQNNACSSMPMIANLHDHATAVIKSEYAKLLPNAAIHTSHNLGYLHGQCWCWTCGAKGSLKTNGCRRVLRLK</sequence>
<feature type="non-terminal residue" evidence="2">
    <location>
        <position position="532"/>
    </location>
</feature>
<evidence type="ECO:0008006" key="4">
    <source>
        <dbReference type="Google" id="ProtNLM"/>
    </source>
</evidence>
<evidence type="ECO:0000256" key="1">
    <source>
        <dbReference type="SAM" id="MobiDB-lite"/>
    </source>
</evidence>
<proteinExistence type="predicted"/>
<dbReference type="EMBL" id="CAUYUJ010020975">
    <property type="protein sequence ID" value="CAK0901753.1"/>
    <property type="molecule type" value="Genomic_DNA"/>
</dbReference>
<comment type="caution">
    <text evidence="2">The sequence shown here is derived from an EMBL/GenBank/DDBJ whole genome shotgun (WGS) entry which is preliminary data.</text>
</comment>
<feature type="region of interest" description="Disordered" evidence="1">
    <location>
        <begin position="94"/>
        <end position="124"/>
    </location>
</feature>
<protein>
    <recommendedName>
        <fullName evidence="4">RNase H type-1 domain-containing protein</fullName>
    </recommendedName>
</protein>
<gene>
    <name evidence="2" type="ORF">PCOR1329_LOCUS78609</name>
</gene>
<name>A0ABN9XPA5_9DINO</name>
<dbReference type="InterPro" id="IPR036397">
    <property type="entry name" value="RNaseH_sf"/>
</dbReference>
<dbReference type="Proteomes" id="UP001189429">
    <property type="component" value="Unassembled WGS sequence"/>
</dbReference>
<organism evidence="2 3">
    <name type="scientific">Prorocentrum cordatum</name>
    <dbReference type="NCBI Taxonomy" id="2364126"/>
    <lineage>
        <taxon>Eukaryota</taxon>
        <taxon>Sar</taxon>
        <taxon>Alveolata</taxon>
        <taxon>Dinophyceae</taxon>
        <taxon>Prorocentrales</taxon>
        <taxon>Prorocentraceae</taxon>
        <taxon>Prorocentrum</taxon>
    </lineage>
</organism>
<evidence type="ECO:0000313" key="3">
    <source>
        <dbReference type="Proteomes" id="UP001189429"/>
    </source>
</evidence>
<evidence type="ECO:0000313" key="2">
    <source>
        <dbReference type="EMBL" id="CAK0901753.1"/>
    </source>
</evidence>
<reference evidence="2" key="1">
    <citation type="submission" date="2023-10" db="EMBL/GenBank/DDBJ databases">
        <authorList>
            <person name="Chen Y."/>
            <person name="Shah S."/>
            <person name="Dougan E. K."/>
            <person name="Thang M."/>
            <person name="Chan C."/>
        </authorList>
    </citation>
    <scope>NUCLEOTIDE SEQUENCE [LARGE SCALE GENOMIC DNA]</scope>
</reference>
<dbReference type="InterPro" id="IPR012337">
    <property type="entry name" value="RNaseH-like_sf"/>
</dbReference>